<evidence type="ECO:0000313" key="1">
    <source>
        <dbReference type="EMBL" id="KAH9699257.1"/>
    </source>
</evidence>
<name>A0ACB8IQB1_CITSI</name>
<sequence>MINKVAKKMWMLWLMLLLLSSLAAASSSNVKPGSGCQEKCGHVTVPYPFGIDNSMCAMNKNFFLNCSRGDSPPKLMIGDLEVFNLSIENGSMIASISTAHRCYDGLGNRNSDYNDPYVKLGNRPLRFSDTRNKLTAIGCDTSAYMGDPNGSFWTGCISMCTNESAKLNESSCSGIGCCQTPLPKSLKSLNLTLRSVYDHEDMGKFMPCDYAILADETFNIAEFQASEDKSSSNVTIEWVVREKKCPDDPNSKVYGCGDYTTCYYSENGQGYRCKCKPGFQGNPYLGCVDIDECLDKEKYHCEGKCKNTIGSYTCDCPIGMYGDGKVGCRGFRIITIVAGCVVVLGLLFLLPIGLWRWYKFIKRRRKIKRKQKFFKRNGGLLLRQELSSNEGNIEKTKLFTSKDLEKATDNYKVSRIIGQGGQGTVFKGMLTDGRIVAVKKSKSVHESNVEQFINEVVILSQINHRNVVKLLGCCLETEVPLLVYEFILNGSLYQYIHEQTEDQLPITWEMRLRIAVEVSGALSYLHSAASIPIYHRDIKSANILLDDKYRAKISDFGTSSSMAVDQTHLTTQVKGTFGYLDPEYFRSSQFTEKSDVYSFGVVLVELLTGQKPIRLVETEENRSLAAYFLQVINENRLFEVLDAEVLREAKKEEVITVAMVAKRSLNLNGKKRPTMKEVALELAGIRASIGPSFMQQNSEEIGFVGYDNTRHIETGSSSTGFEQCYFSLDADPLISNKW</sequence>
<proteinExistence type="predicted"/>
<keyword evidence="2" id="KW-1185">Reference proteome</keyword>
<organism evidence="1 2">
    <name type="scientific">Citrus sinensis</name>
    <name type="common">Sweet orange</name>
    <name type="synonym">Citrus aurantium var. sinensis</name>
    <dbReference type="NCBI Taxonomy" id="2711"/>
    <lineage>
        <taxon>Eukaryota</taxon>
        <taxon>Viridiplantae</taxon>
        <taxon>Streptophyta</taxon>
        <taxon>Embryophyta</taxon>
        <taxon>Tracheophyta</taxon>
        <taxon>Spermatophyta</taxon>
        <taxon>Magnoliopsida</taxon>
        <taxon>eudicotyledons</taxon>
        <taxon>Gunneridae</taxon>
        <taxon>Pentapetalae</taxon>
        <taxon>rosids</taxon>
        <taxon>malvids</taxon>
        <taxon>Sapindales</taxon>
        <taxon>Rutaceae</taxon>
        <taxon>Aurantioideae</taxon>
        <taxon>Citrus</taxon>
    </lineage>
</organism>
<dbReference type="EMBL" id="CM039177">
    <property type="protein sequence ID" value="KAH9699257.1"/>
    <property type="molecule type" value="Genomic_DNA"/>
</dbReference>
<gene>
    <name evidence="1" type="ORF">KPL71_024279</name>
</gene>
<comment type="caution">
    <text evidence="1">The sequence shown here is derived from an EMBL/GenBank/DDBJ whole genome shotgun (WGS) entry which is preliminary data.</text>
</comment>
<protein>
    <submittedName>
        <fullName evidence="1">WAK53a-OsWAK receptor-like protein kinase</fullName>
    </submittedName>
</protein>
<evidence type="ECO:0000313" key="2">
    <source>
        <dbReference type="Proteomes" id="UP000829398"/>
    </source>
</evidence>
<dbReference type="Proteomes" id="UP000829398">
    <property type="component" value="Chromosome 8"/>
</dbReference>
<accession>A0ACB8IQB1</accession>
<reference evidence="2" key="1">
    <citation type="journal article" date="2023" name="Hortic. Res.">
        <title>A chromosome-level phased genome enabling allele-level studies in sweet orange: a case study on citrus Huanglongbing tolerance.</title>
        <authorList>
            <person name="Wu B."/>
            <person name="Yu Q."/>
            <person name="Deng Z."/>
            <person name="Duan Y."/>
            <person name="Luo F."/>
            <person name="Gmitter F. Jr."/>
        </authorList>
    </citation>
    <scope>NUCLEOTIDE SEQUENCE [LARGE SCALE GENOMIC DNA]</scope>
    <source>
        <strain evidence="2">cv. Valencia</strain>
    </source>
</reference>